<comment type="caution">
    <text evidence="1">The sequence shown here is derived from an EMBL/GenBank/DDBJ whole genome shotgun (WGS) entry which is preliminary data.</text>
</comment>
<dbReference type="AlphaFoldDB" id="A0A9K3EF02"/>
<organism evidence="1 2">
    <name type="scientific">Helianthus annuus</name>
    <name type="common">Common sunflower</name>
    <dbReference type="NCBI Taxonomy" id="4232"/>
    <lineage>
        <taxon>Eukaryota</taxon>
        <taxon>Viridiplantae</taxon>
        <taxon>Streptophyta</taxon>
        <taxon>Embryophyta</taxon>
        <taxon>Tracheophyta</taxon>
        <taxon>Spermatophyta</taxon>
        <taxon>Magnoliopsida</taxon>
        <taxon>eudicotyledons</taxon>
        <taxon>Gunneridae</taxon>
        <taxon>Pentapetalae</taxon>
        <taxon>asterids</taxon>
        <taxon>campanulids</taxon>
        <taxon>Asterales</taxon>
        <taxon>Asteraceae</taxon>
        <taxon>Asteroideae</taxon>
        <taxon>Heliantheae alliance</taxon>
        <taxon>Heliantheae</taxon>
        <taxon>Helianthus</taxon>
    </lineage>
</organism>
<proteinExistence type="predicted"/>
<keyword evidence="2" id="KW-1185">Reference proteome</keyword>
<reference evidence="1" key="2">
    <citation type="submission" date="2020-06" db="EMBL/GenBank/DDBJ databases">
        <title>Helianthus annuus Genome sequencing and assembly Release 2.</title>
        <authorList>
            <person name="Gouzy J."/>
            <person name="Langlade N."/>
            <person name="Munos S."/>
        </authorList>
    </citation>
    <scope>NUCLEOTIDE SEQUENCE</scope>
    <source>
        <tissue evidence="1">Leaves</tissue>
    </source>
</reference>
<reference evidence="1" key="1">
    <citation type="journal article" date="2017" name="Nature">
        <title>The sunflower genome provides insights into oil metabolism, flowering and Asterid evolution.</title>
        <authorList>
            <person name="Badouin H."/>
            <person name="Gouzy J."/>
            <person name="Grassa C.J."/>
            <person name="Murat F."/>
            <person name="Staton S.E."/>
            <person name="Cottret L."/>
            <person name="Lelandais-Briere C."/>
            <person name="Owens G.L."/>
            <person name="Carrere S."/>
            <person name="Mayjonade B."/>
            <person name="Legrand L."/>
            <person name="Gill N."/>
            <person name="Kane N.C."/>
            <person name="Bowers J.E."/>
            <person name="Hubner S."/>
            <person name="Bellec A."/>
            <person name="Berard A."/>
            <person name="Berges H."/>
            <person name="Blanchet N."/>
            <person name="Boniface M.C."/>
            <person name="Brunel D."/>
            <person name="Catrice O."/>
            <person name="Chaidir N."/>
            <person name="Claudel C."/>
            <person name="Donnadieu C."/>
            <person name="Faraut T."/>
            <person name="Fievet G."/>
            <person name="Helmstetter N."/>
            <person name="King M."/>
            <person name="Knapp S.J."/>
            <person name="Lai Z."/>
            <person name="Le Paslier M.C."/>
            <person name="Lippi Y."/>
            <person name="Lorenzon L."/>
            <person name="Mandel J.R."/>
            <person name="Marage G."/>
            <person name="Marchand G."/>
            <person name="Marquand E."/>
            <person name="Bret-Mestries E."/>
            <person name="Morien E."/>
            <person name="Nambeesan S."/>
            <person name="Nguyen T."/>
            <person name="Pegot-Espagnet P."/>
            <person name="Pouilly N."/>
            <person name="Raftis F."/>
            <person name="Sallet E."/>
            <person name="Schiex T."/>
            <person name="Thomas J."/>
            <person name="Vandecasteele C."/>
            <person name="Vares D."/>
            <person name="Vear F."/>
            <person name="Vautrin S."/>
            <person name="Crespi M."/>
            <person name="Mangin B."/>
            <person name="Burke J.M."/>
            <person name="Salse J."/>
            <person name="Munos S."/>
            <person name="Vincourt P."/>
            <person name="Rieseberg L.H."/>
            <person name="Langlade N.B."/>
        </authorList>
    </citation>
    <scope>NUCLEOTIDE SEQUENCE</scope>
    <source>
        <tissue evidence="1">Leaves</tissue>
    </source>
</reference>
<gene>
    <name evidence="1" type="ORF">HanXRQr2_Chr13g0570931</name>
</gene>
<name>A0A9K3EF02_HELAN</name>
<dbReference type="Proteomes" id="UP000215914">
    <property type="component" value="Unassembled WGS sequence"/>
</dbReference>
<evidence type="ECO:0000313" key="2">
    <source>
        <dbReference type="Proteomes" id="UP000215914"/>
    </source>
</evidence>
<evidence type="ECO:0000313" key="1">
    <source>
        <dbReference type="EMBL" id="KAF5771944.1"/>
    </source>
</evidence>
<sequence>MLKSMAARRRCLLAGRGGGGAGCGGGNTFTRRAHGECGGRHLHVTKWW</sequence>
<dbReference type="EMBL" id="MNCJ02000328">
    <property type="protein sequence ID" value="KAF5771944.1"/>
    <property type="molecule type" value="Genomic_DNA"/>
</dbReference>
<protein>
    <submittedName>
        <fullName evidence="1">Uncharacterized protein</fullName>
    </submittedName>
</protein>
<dbReference type="Gramene" id="mRNA:HanXRQr2_Chr13g0570931">
    <property type="protein sequence ID" value="mRNA:HanXRQr2_Chr13g0570931"/>
    <property type="gene ID" value="HanXRQr2_Chr13g0570931"/>
</dbReference>
<accession>A0A9K3EF02</accession>